<evidence type="ECO:0000256" key="1">
    <source>
        <dbReference type="SAM" id="MobiDB-lite"/>
    </source>
</evidence>
<keyword evidence="3" id="KW-1185">Reference proteome</keyword>
<dbReference type="Proteomes" id="UP000824469">
    <property type="component" value="Unassembled WGS sequence"/>
</dbReference>
<proteinExistence type="predicted"/>
<dbReference type="EMBL" id="JAHRHJ020000002">
    <property type="protein sequence ID" value="KAH9325162.1"/>
    <property type="molecule type" value="Genomic_DNA"/>
</dbReference>
<name>A0AA38LL56_TAXCH</name>
<feature type="region of interest" description="Disordered" evidence="1">
    <location>
        <begin position="27"/>
        <end position="52"/>
    </location>
</feature>
<evidence type="ECO:0000313" key="2">
    <source>
        <dbReference type="EMBL" id="KAH9325162.1"/>
    </source>
</evidence>
<dbReference type="AlphaFoldDB" id="A0AA38LL56"/>
<protein>
    <submittedName>
        <fullName evidence="2">Uncharacterized protein</fullName>
    </submittedName>
</protein>
<comment type="caution">
    <text evidence="2">The sequence shown here is derived from an EMBL/GenBank/DDBJ whole genome shotgun (WGS) entry which is preliminary data.</text>
</comment>
<feature type="non-terminal residue" evidence="2">
    <location>
        <position position="1"/>
    </location>
</feature>
<sequence>LPPISSPLNSNNEEVFDLSNFMFESEGSHGDKVVDQEGTMEEVEHMKQDNKE</sequence>
<feature type="compositionally biased region" description="Basic and acidic residues" evidence="1">
    <location>
        <begin position="42"/>
        <end position="52"/>
    </location>
</feature>
<feature type="non-terminal residue" evidence="2">
    <location>
        <position position="52"/>
    </location>
</feature>
<organism evidence="2 3">
    <name type="scientific">Taxus chinensis</name>
    <name type="common">Chinese yew</name>
    <name type="synonym">Taxus wallichiana var. chinensis</name>
    <dbReference type="NCBI Taxonomy" id="29808"/>
    <lineage>
        <taxon>Eukaryota</taxon>
        <taxon>Viridiplantae</taxon>
        <taxon>Streptophyta</taxon>
        <taxon>Embryophyta</taxon>
        <taxon>Tracheophyta</taxon>
        <taxon>Spermatophyta</taxon>
        <taxon>Pinopsida</taxon>
        <taxon>Pinidae</taxon>
        <taxon>Conifers II</taxon>
        <taxon>Cupressales</taxon>
        <taxon>Taxaceae</taxon>
        <taxon>Taxus</taxon>
    </lineage>
</organism>
<evidence type="ECO:0000313" key="3">
    <source>
        <dbReference type="Proteomes" id="UP000824469"/>
    </source>
</evidence>
<accession>A0AA38LL56</accession>
<gene>
    <name evidence="2" type="ORF">KI387_005340</name>
</gene>
<reference evidence="2 3" key="1">
    <citation type="journal article" date="2021" name="Nat. Plants">
        <title>The Taxus genome provides insights into paclitaxel biosynthesis.</title>
        <authorList>
            <person name="Xiong X."/>
            <person name="Gou J."/>
            <person name="Liao Q."/>
            <person name="Li Y."/>
            <person name="Zhou Q."/>
            <person name="Bi G."/>
            <person name="Li C."/>
            <person name="Du R."/>
            <person name="Wang X."/>
            <person name="Sun T."/>
            <person name="Guo L."/>
            <person name="Liang H."/>
            <person name="Lu P."/>
            <person name="Wu Y."/>
            <person name="Zhang Z."/>
            <person name="Ro D.K."/>
            <person name="Shang Y."/>
            <person name="Huang S."/>
            <person name="Yan J."/>
        </authorList>
    </citation>
    <scope>NUCLEOTIDE SEQUENCE [LARGE SCALE GENOMIC DNA]</scope>
    <source>
        <strain evidence="2">Ta-2019</strain>
    </source>
</reference>